<organism evidence="1 2">
    <name type="scientific">Candidatus Falkowbacteria bacterium RIFOXYC2_FULL_36_12</name>
    <dbReference type="NCBI Taxonomy" id="1798002"/>
    <lineage>
        <taxon>Bacteria</taxon>
        <taxon>Candidatus Falkowiibacteriota</taxon>
    </lineage>
</organism>
<dbReference type="PROSITE" id="PS51257">
    <property type="entry name" value="PROKAR_LIPOPROTEIN"/>
    <property type="match status" value="1"/>
</dbReference>
<reference evidence="1 2" key="1">
    <citation type="journal article" date="2016" name="Nat. Commun.">
        <title>Thousands of microbial genomes shed light on interconnected biogeochemical processes in an aquifer system.</title>
        <authorList>
            <person name="Anantharaman K."/>
            <person name="Brown C.T."/>
            <person name="Hug L.A."/>
            <person name="Sharon I."/>
            <person name="Castelle C.J."/>
            <person name="Probst A.J."/>
            <person name="Thomas B.C."/>
            <person name="Singh A."/>
            <person name="Wilkins M.J."/>
            <person name="Karaoz U."/>
            <person name="Brodie E.L."/>
            <person name="Williams K.H."/>
            <person name="Hubbard S.S."/>
            <person name="Banfield J.F."/>
        </authorList>
    </citation>
    <scope>NUCLEOTIDE SEQUENCE [LARGE SCALE GENOMIC DNA]</scope>
</reference>
<proteinExistence type="predicted"/>
<sequence length="86" mass="9781">MSNNRKTEKGNQMPTQKYRYCITPGTMGAAGLACKMFGTDFVETGEWLGPVYVRFNDGVRMDSEIFEVAKLELAEHELTITEEFSY</sequence>
<gene>
    <name evidence="1" type="ORF">A2478_05250</name>
</gene>
<evidence type="ECO:0000313" key="2">
    <source>
        <dbReference type="Proteomes" id="UP000179001"/>
    </source>
</evidence>
<evidence type="ECO:0000313" key="1">
    <source>
        <dbReference type="EMBL" id="OGF31860.1"/>
    </source>
</evidence>
<protein>
    <submittedName>
        <fullName evidence="1">Uncharacterized protein</fullName>
    </submittedName>
</protein>
<dbReference type="EMBL" id="MFGJ01000007">
    <property type="protein sequence ID" value="OGF31860.1"/>
    <property type="molecule type" value="Genomic_DNA"/>
</dbReference>
<comment type="caution">
    <text evidence="1">The sequence shown here is derived from an EMBL/GenBank/DDBJ whole genome shotgun (WGS) entry which is preliminary data.</text>
</comment>
<dbReference type="AlphaFoldDB" id="A0A1F5SYT2"/>
<name>A0A1F5SYT2_9BACT</name>
<dbReference type="Proteomes" id="UP000179001">
    <property type="component" value="Unassembled WGS sequence"/>
</dbReference>
<accession>A0A1F5SYT2</accession>